<evidence type="ECO:0000259" key="10">
    <source>
        <dbReference type="PROSITE" id="PS50262"/>
    </source>
</evidence>
<evidence type="ECO:0000313" key="12">
    <source>
        <dbReference type="Proteomes" id="UP000663828"/>
    </source>
</evidence>
<keyword evidence="12" id="KW-1185">Reference proteome</keyword>
<evidence type="ECO:0000256" key="8">
    <source>
        <dbReference type="ARBA" id="ARBA00023224"/>
    </source>
</evidence>
<protein>
    <recommendedName>
        <fullName evidence="10">G-protein coupled receptors family 1 profile domain-containing protein</fullName>
    </recommendedName>
</protein>
<dbReference type="InterPro" id="IPR017452">
    <property type="entry name" value="GPCR_Rhodpsn_7TM"/>
</dbReference>
<feature type="transmembrane region" description="Helical" evidence="9">
    <location>
        <begin position="50"/>
        <end position="72"/>
    </location>
</feature>
<feature type="domain" description="G-protein coupled receptors family 1 profile" evidence="10">
    <location>
        <begin position="30"/>
        <end position="310"/>
    </location>
</feature>
<dbReference type="EMBL" id="CAJNOR010009210">
    <property type="protein sequence ID" value="CAF1642245.1"/>
    <property type="molecule type" value="Genomic_DNA"/>
</dbReference>
<dbReference type="GO" id="GO:0004930">
    <property type="term" value="F:G protein-coupled receptor activity"/>
    <property type="evidence" value="ECO:0007669"/>
    <property type="project" value="UniProtKB-KW"/>
</dbReference>
<evidence type="ECO:0000256" key="4">
    <source>
        <dbReference type="ARBA" id="ARBA00022989"/>
    </source>
</evidence>
<dbReference type="CDD" id="cd00637">
    <property type="entry name" value="7tm_classA_rhodopsin-like"/>
    <property type="match status" value="1"/>
</dbReference>
<dbReference type="PANTHER" id="PTHR24228:SF59">
    <property type="entry name" value="NEUROPEPTIDE RECEPTOR 15"/>
    <property type="match status" value="1"/>
</dbReference>
<organism evidence="11 12">
    <name type="scientific">Adineta ricciae</name>
    <name type="common">Rotifer</name>
    <dbReference type="NCBI Taxonomy" id="249248"/>
    <lineage>
        <taxon>Eukaryota</taxon>
        <taxon>Metazoa</taxon>
        <taxon>Spiralia</taxon>
        <taxon>Gnathifera</taxon>
        <taxon>Rotifera</taxon>
        <taxon>Eurotatoria</taxon>
        <taxon>Bdelloidea</taxon>
        <taxon>Adinetida</taxon>
        <taxon>Adinetidae</taxon>
        <taxon>Adineta</taxon>
    </lineage>
</organism>
<dbReference type="Pfam" id="PF00001">
    <property type="entry name" value="7tm_1"/>
    <property type="match status" value="1"/>
</dbReference>
<feature type="non-terminal residue" evidence="11">
    <location>
        <position position="451"/>
    </location>
</feature>
<feature type="transmembrane region" description="Helical" evidence="9">
    <location>
        <begin position="131"/>
        <end position="157"/>
    </location>
</feature>
<feature type="transmembrane region" description="Helical" evidence="9">
    <location>
        <begin position="92"/>
        <end position="111"/>
    </location>
</feature>
<keyword evidence="4 9" id="KW-1133">Transmembrane helix</keyword>
<evidence type="ECO:0000256" key="2">
    <source>
        <dbReference type="ARBA" id="ARBA00022475"/>
    </source>
</evidence>
<proteinExistence type="predicted"/>
<dbReference type="GO" id="GO:0005886">
    <property type="term" value="C:plasma membrane"/>
    <property type="evidence" value="ECO:0007669"/>
    <property type="project" value="UniProtKB-SubCell"/>
</dbReference>
<keyword evidence="7" id="KW-0675">Receptor</keyword>
<comment type="caution">
    <text evidence="11">The sequence shown here is derived from an EMBL/GenBank/DDBJ whole genome shotgun (WGS) entry which is preliminary data.</text>
</comment>
<evidence type="ECO:0000256" key="3">
    <source>
        <dbReference type="ARBA" id="ARBA00022692"/>
    </source>
</evidence>
<evidence type="ECO:0000256" key="5">
    <source>
        <dbReference type="ARBA" id="ARBA00023040"/>
    </source>
</evidence>
<dbReference type="SUPFAM" id="SSF81321">
    <property type="entry name" value="Family A G protein-coupled receptor-like"/>
    <property type="match status" value="1"/>
</dbReference>
<keyword evidence="6 9" id="KW-0472">Membrane</keyword>
<dbReference type="AlphaFoldDB" id="A0A816DWD1"/>
<dbReference type="InterPro" id="IPR000276">
    <property type="entry name" value="GPCR_Rhodpsn"/>
</dbReference>
<evidence type="ECO:0000256" key="7">
    <source>
        <dbReference type="ARBA" id="ARBA00023170"/>
    </source>
</evidence>
<evidence type="ECO:0000256" key="1">
    <source>
        <dbReference type="ARBA" id="ARBA00004651"/>
    </source>
</evidence>
<keyword evidence="5" id="KW-0297">G-protein coupled receptor</keyword>
<dbReference type="PROSITE" id="PS50262">
    <property type="entry name" value="G_PROTEIN_RECEP_F1_2"/>
    <property type="match status" value="1"/>
</dbReference>
<gene>
    <name evidence="11" type="ORF">XAT740_LOCUS53523</name>
</gene>
<feature type="transmembrane region" description="Helical" evidence="9">
    <location>
        <begin position="237"/>
        <end position="261"/>
    </location>
</feature>
<dbReference type="PANTHER" id="PTHR24228">
    <property type="entry name" value="B2 BRADYKININ RECEPTOR/ANGIOTENSIN II RECEPTOR"/>
    <property type="match status" value="1"/>
</dbReference>
<evidence type="ECO:0000256" key="6">
    <source>
        <dbReference type="ARBA" id="ARBA00023136"/>
    </source>
</evidence>
<sequence length="451" mass="51562">MSAAAAFLYAFQQNLFKYVGPLLIVIGTVSCLLNLLVFTQSTMRKNPCTIYLITVNSVNLIAFYFIPLLTIFSSGYGVDLTGNNPVFCRLQFYVGFLSSSLESSYLILASIDRTLVTSSNALTRKRSTRRLAITSVICVGLFWTIFHVHALIYSQIIQYAPGYSVCYFTPGAYSTFVTYYGLSLNGVIPPLFMLILGCWTVKNIRKVRHITQHSGSTHSVVVVVGRPRILESKDRQLIRMLLVEIVTYILCKTPIISFLIYREVTRIQTQYRVMERSSLISVNVKYDEKELTYFITMEGKLSSALSYFILDLKSILLTSKNPFIVFDELGRCLMEDRLVGELYRSDENTPVQIHIVQCNEQTNFCCQVTFIENTEYSQSECFMPTTLWKQMNLWLKSQNILSENAKESYCFWYIEQQCMIDNNQSLSSVLNQVESITVDVIDDTDFVDVIV</sequence>
<dbReference type="Proteomes" id="UP000663828">
    <property type="component" value="Unassembled WGS sequence"/>
</dbReference>
<evidence type="ECO:0000313" key="11">
    <source>
        <dbReference type="EMBL" id="CAF1642245.1"/>
    </source>
</evidence>
<comment type="subcellular location">
    <subcellularLocation>
        <location evidence="1">Cell membrane</location>
        <topology evidence="1">Multi-pass membrane protein</topology>
    </subcellularLocation>
</comment>
<accession>A0A816DWD1</accession>
<evidence type="ECO:0000256" key="9">
    <source>
        <dbReference type="SAM" id="Phobius"/>
    </source>
</evidence>
<keyword evidence="3 9" id="KW-0812">Transmembrane</keyword>
<feature type="transmembrane region" description="Helical" evidence="9">
    <location>
        <begin position="177"/>
        <end position="199"/>
    </location>
</feature>
<keyword evidence="2" id="KW-1003">Cell membrane</keyword>
<keyword evidence="8" id="KW-0807">Transducer</keyword>
<feature type="transmembrane region" description="Helical" evidence="9">
    <location>
        <begin position="18"/>
        <end position="38"/>
    </location>
</feature>
<name>A0A816DWD1_ADIRI</name>
<reference evidence="11" key="1">
    <citation type="submission" date="2021-02" db="EMBL/GenBank/DDBJ databases">
        <authorList>
            <person name="Nowell W R."/>
        </authorList>
    </citation>
    <scope>NUCLEOTIDE SEQUENCE</scope>
</reference>
<dbReference type="Gene3D" id="1.20.1070.10">
    <property type="entry name" value="Rhodopsin 7-helix transmembrane proteins"/>
    <property type="match status" value="1"/>
</dbReference>